<name>A0A6J4V906_9BACT</name>
<feature type="non-terminal residue" evidence="2">
    <location>
        <position position="1"/>
    </location>
</feature>
<feature type="compositionally biased region" description="Basic residues" evidence="1">
    <location>
        <begin position="85"/>
        <end position="95"/>
    </location>
</feature>
<keyword evidence="2" id="KW-0808">Transferase</keyword>
<reference evidence="2" key="1">
    <citation type="submission" date="2020-02" db="EMBL/GenBank/DDBJ databases">
        <authorList>
            <person name="Meier V. D."/>
        </authorList>
    </citation>
    <scope>NUCLEOTIDE SEQUENCE</scope>
    <source>
        <strain evidence="2">AVDCRST_MAG18</strain>
    </source>
</reference>
<evidence type="ECO:0000256" key="1">
    <source>
        <dbReference type="SAM" id="MobiDB-lite"/>
    </source>
</evidence>
<accession>A0A6J4V906</accession>
<evidence type="ECO:0000313" key="2">
    <source>
        <dbReference type="EMBL" id="CAA9572170.1"/>
    </source>
</evidence>
<dbReference type="GO" id="GO:0004069">
    <property type="term" value="F:L-aspartate:2-oxoglutarate aminotransferase activity"/>
    <property type="evidence" value="ECO:0007669"/>
    <property type="project" value="UniProtKB-EC"/>
</dbReference>
<dbReference type="EC" id="2.6.1.1" evidence="2"/>
<keyword evidence="2" id="KW-0032">Aminotransferase</keyword>
<feature type="compositionally biased region" description="Basic and acidic residues" evidence="1">
    <location>
        <begin position="96"/>
        <end position="107"/>
    </location>
</feature>
<feature type="region of interest" description="Disordered" evidence="1">
    <location>
        <begin position="128"/>
        <end position="390"/>
    </location>
</feature>
<feature type="compositionally biased region" description="Gly residues" evidence="1">
    <location>
        <begin position="273"/>
        <end position="285"/>
    </location>
</feature>
<gene>
    <name evidence="2" type="ORF">AVDCRST_MAG18-2103</name>
</gene>
<feature type="compositionally biased region" description="Low complexity" evidence="1">
    <location>
        <begin position="364"/>
        <end position="373"/>
    </location>
</feature>
<feature type="compositionally biased region" description="Basic and acidic residues" evidence="1">
    <location>
        <begin position="128"/>
        <end position="137"/>
    </location>
</feature>
<feature type="non-terminal residue" evidence="2">
    <location>
        <position position="390"/>
    </location>
</feature>
<feature type="compositionally biased region" description="Basic residues" evidence="1">
    <location>
        <begin position="320"/>
        <end position="333"/>
    </location>
</feature>
<proteinExistence type="predicted"/>
<protein>
    <submittedName>
        <fullName evidence="2">Aspartate aminotransferase</fullName>
        <ecNumber evidence="2">2.6.1.1</ecNumber>
    </submittedName>
</protein>
<feature type="compositionally biased region" description="Basic residues" evidence="1">
    <location>
        <begin position="179"/>
        <end position="200"/>
    </location>
</feature>
<feature type="region of interest" description="Disordered" evidence="1">
    <location>
        <begin position="1"/>
        <end position="113"/>
    </location>
</feature>
<feature type="compositionally biased region" description="Basic residues" evidence="1">
    <location>
        <begin position="37"/>
        <end position="57"/>
    </location>
</feature>
<organism evidence="2">
    <name type="scientific">uncultured Thermomicrobiales bacterium</name>
    <dbReference type="NCBI Taxonomy" id="1645740"/>
    <lineage>
        <taxon>Bacteria</taxon>
        <taxon>Pseudomonadati</taxon>
        <taxon>Thermomicrobiota</taxon>
        <taxon>Thermomicrobia</taxon>
        <taxon>Thermomicrobiales</taxon>
        <taxon>environmental samples</taxon>
    </lineage>
</organism>
<feature type="compositionally biased region" description="Basic and acidic residues" evidence="1">
    <location>
        <begin position="229"/>
        <end position="246"/>
    </location>
</feature>
<dbReference type="EMBL" id="CADCWN010000164">
    <property type="protein sequence ID" value="CAA9572170.1"/>
    <property type="molecule type" value="Genomic_DNA"/>
</dbReference>
<dbReference type="AlphaFoldDB" id="A0A6J4V906"/>
<feature type="compositionally biased region" description="Basic residues" evidence="1">
    <location>
        <begin position="291"/>
        <end position="312"/>
    </location>
</feature>
<sequence length="390" mass="44849">GSGRRTTDTGFRLVDLQRDESPGGPARRGQSRPGLPRFRRAGLRQGRRPRRDRRRPQPVRDQPRHAAPPPCDRRDLGARPGPGTRPRRRDHRCLRRDRDPGRRDARLPRSRRRGDRLRAVLRCLSADDRFRRGDRPPGHPPRAGLVVRPGRTRRRVRAAHPPPAAQHAAQPDRQGFQSRRTRANRGALHRARRDRRHRRGLRPDRLPRHRRGPPAAHHSAGDVGADADGQQHRQDVQHDRLEDRLRGRPGQPERGAAHSSPVRHLRHRDPIPGGDGGRTRTGGGERLLRPVARRVHRAARSPHGRAARRRARHPADRRRLFPPRRHRAARLPGRRGLLPPPRRRDRRRGDPALRLLRRPHPRAATRPLLLRQATGDDRRRRRAPGRAAPL</sequence>